<dbReference type="EMBL" id="VNFF01000035">
    <property type="protein sequence ID" value="TVU79806.1"/>
    <property type="molecule type" value="Genomic_DNA"/>
</dbReference>
<organism evidence="2 3">
    <name type="scientific">Pseudoalteromonas neustonica</name>
    <dbReference type="NCBI Taxonomy" id="1840331"/>
    <lineage>
        <taxon>Bacteria</taxon>
        <taxon>Pseudomonadati</taxon>
        <taxon>Pseudomonadota</taxon>
        <taxon>Gammaproteobacteria</taxon>
        <taxon>Alteromonadales</taxon>
        <taxon>Pseudoalteromonadaceae</taxon>
        <taxon>Pseudoalteromonas</taxon>
    </lineage>
</organism>
<evidence type="ECO:0000313" key="2">
    <source>
        <dbReference type="EMBL" id="TVU79806.1"/>
    </source>
</evidence>
<reference evidence="2 3" key="1">
    <citation type="submission" date="2019-07" db="EMBL/GenBank/DDBJ databases">
        <title>Diversity of Bacteria from Kongsfjorden, Arctic.</title>
        <authorList>
            <person name="Yu Y."/>
        </authorList>
    </citation>
    <scope>NUCLEOTIDE SEQUENCE [LARGE SCALE GENOMIC DNA]</scope>
    <source>
        <strain evidence="2 3">SM1927</strain>
    </source>
</reference>
<dbReference type="RefSeq" id="WP_145242695.1">
    <property type="nucleotide sequence ID" value="NZ_VNFF01000035.1"/>
</dbReference>
<sequence>MNLEKSKQLLALSRKEPNARKRIRLLAVSLFFEGESRTNIAKRLNTARGSVNKWVSNYLNNGVAGLNNKPIKGRPAKLTSQQLNTLSDYVKQSASSSEGGILMGEDIAQYIYDQFNIRYGYLFGAVCPSNGKTEALISPIVNKEIMTQRMELISKATEAG</sequence>
<dbReference type="Proteomes" id="UP000317938">
    <property type="component" value="Unassembled WGS sequence"/>
</dbReference>
<dbReference type="InterPro" id="IPR009057">
    <property type="entry name" value="Homeodomain-like_sf"/>
</dbReference>
<dbReference type="Pfam" id="PF13518">
    <property type="entry name" value="HTH_28"/>
    <property type="match status" value="1"/>
</dbReference>
<comment type="caution">
    <text evidence="2">The sequence shown here is derived from an EMBL/GenBank/DDBJ whole genome shotgun (WGS) entry which is preliminary data.</text>
</comment>
<gene>
    <name evidence="2" type="ORF">FQP85_22190</name>
</gene>
<proteinExistence type="predicted"/>
<evidence type="ECO:0000313" key="3">
    <source>
        <dbReference type="Proteomes" id="UP000317938"/>
    </source>
</evidence>
<accession>A0ABY3F780</accession>
<keyword evidence="3" id="KW-1185">Reference proteome</keyword>
<evidence type="ECO:0000259" key="1">
    <source>
        <dbReference type="Pfam" id="PF13518"/>
    </source>
</evidence>
<dbReference type="InterPro" id="IPR055247">
    <property type="entry name" value="InsJ-like_HTH"/>
</dbReference>
<dbReference type="SUPFAM" id="SSF46689">
    <property type="entry name" value="Homeodomain-like"/>
    <property type="match status" value="1"/>
</dbReference>
<protein>
    <submittedName>
        <fullName evidence="2">Helix-turn-helix domain-containing protein</fullName>
    </submittedName>
</protein>
<feature type="domain" description="Insertion element IS150 protein InsJ-like helix-turn-helix" evidence="1">
    <location>
        <begin position="24"/>
        <end position="75"/>
    </location>
</feature>
<name>A0ABY3F780_9GAMM</name>